<dbReference type="Proteomes" id="UP000199607">
    <property type="component" value="Unassembled WGS sequence"/>
</dbReference>
<feature type="transmembrane region" description="Helical" evidence="1">
    <location>
        <begin position="88"/>
        <end position="105"/>
    </location>
</feature>
<feature type="transmembrane region" description="Helical" evidence="1">
    <location>
        <begin position="111"/>
        <end position="134"/>
    </location>
</feature>
<gene>
    <name evidence="3" type="ORF">SAMN04487950_1612</name>
</gene>
<name>A0A1I4D6Z5_9EURY</name>
<dbReference type="Pfam" id="PF26650">
    <property type="entry name" value="DUF8215"/>
    <property type="match status" value="1"/>
</dbReference>
<keyword evidence="1" id="KW-0472">Membrane</keyword>
<evidence type="ECO:0000313" key="4">
    <source>
        <dbReference type="Proteomes" id="UP000199607"/>
    </source>
</evidence>
<feature type="transmembrane region" description="Helical" evidence="1">
    <location>
        <begin position="20"/>
        <end position="41"/>
    </location>
</feature>
<evidence type="ECO:0000256" key="1">
    <source>
        <dbReference type="SAM" id="Phobius"/>
    </source>
</evidence>
<evidence type="ECO:0000259" key="2">
    <source>
        <dbReference type="Pfam" id="PF26650"/>
    </source>
</evidence>
<sequence length="145" mass="15760">MTGSSNRTLNARFERWLDYVFFALLEVCVLPLPVLAFLTSVPNQDAVSLSALTSMAVATVGIGSFRGQYVDVGAWPQPSDFVTMPFRSAYYGVAIGGGTWLGVVARTTAELWWVGVVVTAVVVLLFLGAFPFVVRGVQSLSRWHL</sequence>
<evidence type="ECO:0000313" key="3">
    <source>
        <dbReference type="EMBL" id="SFK88167.1"/>
    </source>
</evidence>
<keyword evidence="1" id="KW-1133">Transmembrane helix</keyword>
<dbReference type="RefSeq" id="WP_089867985.1">
    <property type="nucleotide sequence ID" value="NZ_FOTC01000001.1"/>
</dbReference>
<dbReference type="InterPro" id="IPR058528">
    <property type="entry name" value="DUF8215"/>
</dbReference>
<feature type="domain" description="DUF8215" evidence="2">
    <location>
        <begin position="11"/>
        <end position="137"/>
    </location>
</feature>
<feature type="transmembrane region" description="Helical" evidence="1">
    <location>
        <begin position="47"/>
        <end position="67"/>
    </location>
</feature>
<dbReference type="STRING" id="553466.SAMN04487950_1612"/>
<dbReference type="AlphaFoldDB" id="A0A1I4D6Z5"/>
<accession>A0A1I4D6Z5</accession>
<keyword evidence="4" id="KW-1185">Reference proteome</keyword>
<protein>
    <recommendedName>
        <fullName evidence="2">DUF8215 domain-containing protein</fullName>
    </recommendedName>
</protein>
<reference evidence="4" key="1">
    <citation type="submission" date="2016-10" db="EMBL/GenBank/DDBJ databases">
        <authorList>
            <person name="Varghese N."/>
            <person name="Submissions S."/>
        </authorList>
    </citation>
    <scope>NUCLEOTIDE SEQUENCE [LARGE SCALE GENOMIC DNA]</scope>
    <source>
        <strain evidence="4">CGMCC 1.7738</strain>
    </source>
</reference>
<keyword evidence="1" id="KW-0812">Transmembrane</keyword>
<dbReference type="EMBL" id="FOTC01000001">
    <property type="protein sequence ID" value="SFK88167.1"/>
    <property type="molecule type" value="Genomic_DNA"/>
</dbReference>
<proteinExistence type="predicted"/>
<organism evidence="3 4">
    <name type="scientific">Halogranum rubrum</name>
    <dbReference type="NCBI Taxonomy" id="553466"/>
    <lineage>
        <taxon>Archaea</taxon>
        <taxon>Methanobacteriati</taxon>
        <taxon>Methanobacteriota</taxon>
        <taxon>Stenosarchaea group</taxon>
        <taxon>Halobacteria</taxon>
        <taxon>Halobacteriales</taxon>
        <taxon>Haloferacaceae</taxon>
    </lineage>
</organism>